<dbReference type="InterPro" id="IPR008971">
    <property type="entry name" value="HSP40/DnaJ_pept-bd"/>
</dbReference>
<evidence type="ECO:0000256" key="7">
    <source>
        <dbReference type="PROSITE-ProRule" id="PRU00546"/>
    </source>
</evidence>
<reference evidence="12" key="3">
    <citation type="submission" date="2025-08" db="UniProtKB">
        <authorList>
            <consortium name="RefSeq"/>
        </authorList>
    </citation>
    <scope>IDENTIFICATION</scope>
    <source>
        <strain evidence="12">CBS 342.82</strain>
    </source>
</reference>
<dbReference type="GO" id="GO:0042026">
    <property type="term" value="P:protein refolding"/>
    <property type="evidence" value="ECO:0007669"/>
    <property type="project" value="TreeGrafter"/>
</dbReference>
<keyword evidence="11" id="KW-1185">Reference proteome</keyword>
<accession>A0A6J3LWE5</accession>
<feature type="domain" description="J" evidence="9">
    <location>
        <begin position="62"/>
        <end position="126"/>
    </location>
</feature>
<reference evidence="12" key="1">
    <citation type="submission" date="2020-01" db="EMBL/GenBank/DDBJ databases">
        <authorList>
            <consortium name="DOE Joint Genome Institute"/>
            <person name="Haridas S."/>
            <person name="Albert R."/>
            <person name="Binder M."/>
            <person name="Bloem J."/>
            <person name="Labutti K."/>
            <person name="Salamov A."/>
            <person name="Andreopoulos B."/>
            <person name="Baker S.E."/>
            <person name="Barry K."/>
            <person name="Bills G."/>
            <person name="Bluhm B.H."/>
            <person name="Cannon C."/>
            <person name="Castanera R."/>
            <person name="Culley D.E."/>
            <person name="Daum C."/>
            <person name="Ezra D."/>
            <person name="Gonzalez J.B."/>
            <person name="Henrissat B."/>
            <person name="Kuo A."/>
            <person name="Liang C."/>
            <person name="Lipzen A."/>
            <person name="Lutzoni F."/>
            <person name="Magnuson J."/>
            <person name="Mondo S."/>
            <person name="Nolan M."/>
            <person name="Ohm R."/>
            <person name="Pangilinan J."/>
            <person name="Park H.-J."/>
            <person name="Ramirez L."/>
            <person name="Alfaro M."/>
            <person name="Sun H."/>
            <person name="Tritt A."/>
            <person name="Yoshinaga Y."/>
            <person name="Zwiers L.-H."/>
            <person name="Turgeon B.G."/>
            <person name="Goodwin S.B."/>
            <person name="Spatafora J.W."/>
            <person name="Crous P.W."/>
            <person name="Grigoriev I.V."/>
        </authorList>
    </citation>
    <scope>NUCLEOTIDE SEQUENCE</scope>
    <source>
        <strain evidence="12">CBS 342.82</strain>
    </source>
</reference>
<evidence type="ECO:0000256" key="5">
    <source>
        <dbReference type="ARBA" id="ARBA00023186"/>
    </source>
</evidence>
<dbReference type="GO" id="GO:0008270">
    <property type="term" value="F:zinc ion binding"/>
    <property type="evidence" value="ECO:0007669"/>
    <property type="project" value="UniProtKB-KW"/>
</dbReference>
<dbReference type="PROSITE" id="PS00636">
    <property type="entry name" value="DNAJ_1"/>
    <property type="match status" value="1"/>
</dbReference>
<dbReference type="Gene3D" id="2.60.260.20">
    <property type="entry name" value="Urease metallochaperone UreE, N-terminal domain"/>
    <property type="match status" value="2"/>
</dbReference>
<dbReference type="SUPFAM" id="SSF46565">
    <property type="entry name" value="Chaperone J-domain"/>
    <property type="match status" value="1"/>
</dbReference>
<dbReference type="InterPro" id="IPR036410">
    <property type="entry name" value="HSP_DnaJ_Cys-rich_dom_sf"/>
</dbReference>
<dbReference type="RefSeq" id="XP_033455998.1">
    <property type="nucleotide sequence ID" value="XM_033606884.1"/>
</dbReference>
<feature type="zinc finger region" description="CR-type" evidence="7">
    <location>
        <begin position="218"/>
        <end position="299"/>
    </location>
</feature>
<evidence type="ECO:0000313" key="11">
    <source>
        <dbReference type="Proteomes" id="UP000504637"/>
    </source>
</evidence>
<feature type="compositionally biased region" description="Polar residues" evidence="8">
    <location>
        <begin position="463"/>
        <end position="476"/>
    </location>
</feature>
<evidence type="ECO:0000259" key="9">
    <source>
        <dbReference type="PROSITE" id="PS50076"/>
    </source>
</evidence>
<dbReference type="Pfam" id="PF00226">
    <property type="entry name" value="DnaJ"/>
    <property type="match status" value="1"/>
</dbReference>
<dbReference type="PROSITE" id="PS50076">
    <property type="entry name" value="DNAJ_2"/>
    <property type="match status" value="1"/>
</dbReference>
<keyword evidence="2" id="KW-0677">Repeat</keyword>
<dbReference type="HAMAP" id="MF_01152">
    <property type="entry name" value="DnaJ"/>
    <property type="match status" value="1"/>
</dbReference>
<keyword evidence="5" id="KW-0143">Chaperone</keyword>
<dbReference type="GO" id="GO:0005737">
    <property type="term" value="C:cytoplasm"/>
    <property type="evidence" value="ECO:0007669"/>
    <property type="project" value="TreeGrafter"/>
</dbReference>
<organism evidence="12">
    <name type="scientific">Dissoconium aciculare CBS 342.82</name>
    <dbReference type="NCBI Taxonomy" id="1314786"/>
    <lineage>
        <taxon>Eukaryota</taxon>
        <taxon>Fungi</taxon>
        <taxon>Dikarya</taxon>
        <taxon>Ascomycota</taxon>
        <taxon>Pezizomycotina</taxon>
        <taxon>Dothideomycetes</taxon>
        <taxon>Dothideomycetidae</taxon>
        <taxon>Mycosphaerellales</taxon>
        <taxon>Dissoconiaceae</taxon>
        <taxon>Dissoconium</taxon>
    </lineage>
</organism>
<dbReference type="GO" id="GO:0031072">
    <property type="term" value="F:heat shock protein binding"/>
    <property type="evidence" value="ECO:0007669"/>
    <property type="project" value="InterPro"/>
</dbReference>
<dbReference type="GeneID" id="54364684"/>
<dbReference type="SMART" id="SM00271">
    <property type="entry name" value="DnaJ"/>
    <property type="match status" value="1"/>
</dbReference>
<keyword evidence="1 7" id="KW-0479">Metal-binding</keyword>
<dbReference type="CDD" id="cd10719">
    <property type="entry name" value="DnaJ_zf"/>
    <property type="match status" value="1"/>
</dbReference>
<feature type="domain" description="CR-type" evidence="10">
    <location>
        <begin position="218"/>
        <end position="299"/>
    </location>
</feature>
<dbReference type="InterPro" id="IPR036869">
    <property type="entry name" value="J_dom_sf"/>
</dbReference>
<dbReference type="GO" id="GO:0009408">
    <property type="term" value="P:response to heat"/>
    <property type="evidence" value="ECO:0007669"/>
    <property type="project" value="InterPro"/>
</dbReference>
<reference evidence="12" key="2">
    <citation type="submission" date="2020-04" db="EMBL/GenBank/DDBJ databases">
        <authorList>
            <consortium name="NCBI Genome Project"/>
        </authorList>
    </citation>
    <scope>NUCLEOTIDE SEQUENCE</scope>
    <source>
        <strain evidence="12">CBS 342.82</strain>
    </source>
</reference>
<dbReference type="PANTHER" id="PTHR43096">
    <property type="entry name" value="DNAJ HOMOLOG 1, MITOCHONDRIAL-RELATED"/>
    <property type="match status" value="1"/>
</dbReference>
<evidence type="ECO:0000256" key="2">
    <source>
        <dbReference type="ARBA" id="ARBA00022737"/>
    </source>
</evidence>
<dbReference type="InterPro" id="IPR001623">
    <property type="entry name" value="DnaJ_domain"/>
</dbReference>
<dbReference type="Pfam" id="PF01556">
    <property type="entry name" value="DnaJ_C"/>
    <property type="match status" value="1"/>
</dbReference>
<evidence type="ECO:0000256" key="3">
    <source>
        <dbReference type="ARBA" id="ARBA00022771"/>
    </source>
</evidence>
<keyword evidence="4 7" id="KW-0862">Zinc</keyword>
<dbReference type="OrthoDB" id="10256793at2759"/>
<dbReference type="PANTHER" id="PTHR43096:SF52">
    <property type="entry name" value="DNAJ HOMOLOG 1, MITOCHONDRIAL-RELATED"/>
    <property type="match status" value="1"/>
</dbReference>
<evidence type="ECO:0000259" key="10">
    <source>
        <dbReference type="PROSITE" id="PS51188"/>
    </source>
</evidence>
<dbReference type="InterPro" id="IPR018253">
    <property type="entry name" value="DnaJ_domain_CS"/>
</dbReference>
<dbReference type="InterPro" id="IPR002939">
    <property type="entry name" value="DnaJ_C"/>
</dbReference>
<dbReference type="CDD" id="cd06257">
    <property type="entry name" value="DnaJ"/>
    <property type="match status" value="1"/>
</dbReference>
<protein>
    <recommendedName>
        <fullName evidence="6">DnaJ homolog 1, mitochondrial</fullName>
    </recommendedName>
</protein>
<evidence type="ECO:0000256" key="8">
    <source>
        <dbReference type="SAM" id="MobiDB-lite"/>
    </source>
</evidence>
<dbReference type="PRINTS" id="PR00625">
    <property type="entry name" value="JDOMAIN"/>
</dbReference>
<dbReference type="CDD" id="cd10747">
    <property type="entry name" value="DnaJ_C"/>
    <property type="match status" value="1"/>
</dbReference>
<dbReference type="Gene3D" id="2.10.230.10">
    <property type="entry name" value="Heat shock protein DnaJ, cysteine-rich domain"/>
    <property type="match status" value="1"/>
</dbReference>
<evidence type="ECO:0000313" key="12">
    <source>
        <dbReference type="RefSeq" id="XP_033455998.1"/>
    </source>
</evidence>
<gene>
    <name evidence="12" type="ORF">K489DRAFT_396725</name>
</gene>
<dbReference type="Proteomes" id="UP000504637">
    <property type="component" value="Unplaced"/>
</dbReference>
<dbReference type="GO" id="GO:0005524">
    <property type="term" value="F:ATP binding"/>
    <property type="evidence" value="ECO:0007669"/>
    <property type="project" value="InterPro"/>
</dbReference>
<dbReference type="InterPro" id="IPR001305">
    <property type="entry name" value="HSP_DnaJ_Cys-rich_dom"/>
</dbReference>
<evidence type="ECO:0000256" key="1">
    <source>
        <dbReference type="ARBA" id="ARBA00022723"/>
    </source>
</evidence>
<dbReference type="FunFam" id="2.10.230.10:FF:000001">
    <property type="entry name" value="DnaJ subfamily A member 2"/>
    <property type="match status" value="1"/>
</dbReference>
<dbReference type="Pfam" id="PF00684">
    <property type="entry name" value="DnaJ_CXXCXGXG"/>
    <property type="match status" value="1"/>
</dbReference>
<dbReference type="PROSITE" id="PS51188">
    <property type="entry name" value="ZF_CR"/>
    <property type="match status" value="1"/>
</dbReference>
<dbReference type="SUPFAM" id="SSF49493">
    <property type="entry name" value="HSP40/DnaJ peptide-binding domain"/>
    <property type="match status" value="2"/>
</dbReference>
<dbReference type="GO" id="GO:0051082">
    <property type="term" value="F:unfolded protein binding"/>
    <property type="evidence" value="ECO:0007669"/>
    <property type="project" value="InterPro"/>
</dbReference>
<dbReference type="Gene3D" id="1.10.287.110">
    <property type="entry name" value="DnaJ domain"/>
    <property type="match status" value="1"/>
</dbReference>
<dbReference type="InterPro" id="IPR012724">
    <property type="entry name" value="DnaJ"/>
</dbReference>
<dbReference type="SUPFAM" id="SSF57938">
    <property type="entry name" value="DnaJ/Hsp40 cysteine-rich domain"/>
    <property type="match status" value="1"/>
</dbReference>
<feature type="region of interest" description="Disordered" evidence="8">
    <location>
        <begin position="463"/>
        <end position="524"/>
    </location>
</feature>
<dbReference type="AlphaFoldDB" id="A0A6J3LWE5"/>
<feature type="compositionally biased region" description="Basic and acidic residues" evidence="8">
    <location>
        <begin position="499"/>
        <end position="524"/>
    </location>
</feature>
<dbReference type="FunFam" id="2.60.260.20:FF:000005">
    <property type="entry name" value="Chaperone protein dnaJ 1, mitochondrial"/>
    <property type="match status" value="1"/>
</dbReference>
<sequence>MAGIQSIAEYNTTLHLHPILVIEKIRPTFGVIPFRYGGILRKFPDDDDVEFHASNAVQAVQDPYAALGVSRGASSSEIKKAYYGLAKKYHPDTNKDPNAKEKFAEAQQSYEILSDPKKKELFDQYGAAAFSQGDPTAGAGAGPGGGGFTGNPFAGGFGAGGFGGGAEFNFEDLFSAFGGTGARRGRRGGASPFQQEEILVGENIEVNASISFLEAAKGVQKDINITPLVKCKTCSGSGLKKGAQKSACKSCDGTGTRVHFMQGGFQMASTCATCSGTGTTTPRGSECGTCHGNGAVRERRSVTVDIPGGVEDGMRLRVTGEGDFPPTGQASNPQSRTQQGDLYVHIRVAPDSKFSRKGSDVLYTATIPLTTAVLGGEISVPTLDGEVRVKVATGTGTGDKITLSGMGMKHLSSGRRGGSGDLRVEFKVQMPKFLSVNQRTIVEMLADEMGDKNAKRIMNLNSFNQTSSTSDATGETSPKVDRGILGKMWSQMTGHEKKKAADESAKNDVTKDADDEKKKASGSG</sequence>
<evidence type="ECO:0000256" key="6">
    <source>
        <dbReference type="ARBA" id="ARBA00072890"/>
    </source>
</evidence>
<proteinExistence type="inferred from homology"/>
<keyword evidence="3 7" id="KW-0863">Zinc-finger</keyword>
<name>A0A6J3LWE5_9PEZI</name>
<evidence type="ECO:0000256" key="4">
    <source>
        <dbReference type="ARBA" id="ARBA00022833"/>
    </source>
</evidence>